<dbReference type="InterPro" id="IPR001849">
    <property type="entry name" value="PH_domain"/>
</dbReference>
<dbReference type="Proteomes" id="UP001479436">
    <property type="component" value="Unassembled WGS sequence"/>
</dbReference>
<accession>A0ABR2WF48</accession>
<dbReference type="PANTHER" id="PTHR12771:SF56">
    <property type="entry name" value="CED-12"/>
    <property type="match status" value="1"/>
</dbReference>
<comment type="function">
    <text evidence="4">Involved in cytoskeletal rearrangements required for phagocytosis of apoptotic cells and cell motility. Acts in association with DOCK1 and CRK. Was initially proposed to be required in complex with DOCK1 to activate Rac Rho small GTPases. May enhance the guanine nucleotide exchange factor (GEF) activity of DOCK1.</text>
</comment>
<evidence type="ECO:0000256" key="4">
    <source>
        <dbReference type="ARBA" id="ARBA00024863"/>
    </source>
</evidence>
<dbReference type="SUPFAM" id="SSF48371">
    <property type="entry name" value="ARM repeat"/>
    <property type="match status" value="1"/>
</dbReference>
<evidence type="ECO:0000313" key="7">
    <source>
        <dbReference type="Proteomes" id="UP001479436"/>
    </source>
</evidence>
<feature type="non-terminal residue" evidence="6">
    <location>
        <position position="1"/>
    </location>
</feature>
<dbReference type="InterPro" id="IPR050868">
    <property type="entry name" value="ELMO_domain-containing"/>
</dbReference>
<dbReference type="InterPro" id="IPR006816">
    <property type="entry name" value="ELMO_dom"/>
</dbReference>
<dbReference type="InterPro" id="IPR011989">
    <property type="entry name" value="ARM-like"/>
</dbReference>
<dbReference type="InterPro" id="IPR024574">
    <property type="entry name" value="ELMO_ARM"/>
</dbReference>
<dbReference type="EMBL" id="JASJQH010002503">
    <property type="protein sequence ID" value="KAK9760133.1"/>
    <property type="molecule type" value="Genomic_DNA"/>
</dbReference>
<evidence type="ECO:0000256" key="3">
    <source>
        <dbReference type="ARBA" id="ARBA00023036"/>
    </source>
</evidence>
<dbReference type="InterPro" id="IPR016024">
    <property type="entry name" value="ARM-type_fold"/>
</dbReference>
<keyword evidence="3" id="KW-0729">SH3-binding</keyword>
<keyword evidence="7" id="KW-1185">Reference proteome</keyword>
<dbReference type="Gene3D" id="2.30.29.30">
    <property type="entry name" value="Pleckstrin-homology domain (PH domain)/Phosphotyrosine-binding domain (PTB)"/>
    <property type="match status" value="1"/>
</dbReference>
<dbReference type="Pfam" id="PF16457">
    <property type="entry name" value="PH_12"/>
    <property type="match status" value="1"/>
</dbReference>
<organism evidence="6 7">
    <name type="scientific">Basidiobolus ranarum</name>
    <dbReference type="NCBI Taxonomy" id="34480"/>
    <lineage>
        <taxon>Eukaryota</taxon>
        <taxon>Fungi</taxon>
        <taxon>Fungi incertae sedis</taxon>
        <taxon>Zoopagomycota</taxon>
        <taxon>Entomophthoromycotina</taxon>
        <taxon>Basidiobolomycetes</taxon>
        <taxon>Basidiobolales</taxon>
        <taxon>Basidiobolaceae</taxon>
        <taxon>Basidiobolus</taxon>
    </lineage>
</organism>
<name>A0ABR2WF48_9FUNG</name>
<dbReference type="Gene3D" id="1.25.10.10">
    <property type="entry name" value="Leucine-rich Repeat Variant"/>
    <property type="match status" value="1"/>
</dbReference>
<dbReference type="Pfam" id="PF04727">
    <property type="entry name" value="ELMO_CED12"/>
    <property type="match status" value="1"/>
</dbReference>
<protein>
    <recommendedName>
        <fullName evidence="5">ELMO domain-containing protein</fullName>
    </recommendedName>
</protein>
<proteinExistence type="predicted"/>
<dbReference type="PANTHER" id="PTHR12771">
    <property type="entry name" value="ENGULFMENT AND CELL MOTILITY"/>
    <property type="match status" value="1"/>
</dbReference>
<keyword evidence="1" id="KW-0053">Apoptosis</keyword>
<dbReference type="Pfam" id="PF11841">
    <property type="entry name" value="ELMO_ARM"/>
    <property type="match status" value="1"/>
</dbReference>
<feature type="domain" description="ELMO" evidence="5">
    <location>
        <begin position="294"/>
        <end position="444"/>
    </location>
</feature>
<evidence type="ECO:0000259" key="5">
    <source>
        <dbReference type="PROSITE" id="PS51335"/>
    </source>
</evidence>
<comment type="caution">
    <text evidence="6">The sequence shown here is derived from an EMBL/GenBank/DDBJ whole genome shotgun (WGS) entry which is preliminary data.</text>
</comment>
<gene>
    <name evidence="6" type="ORF">K7432_016151</name>
</gene>
<sequence length="699" mass="80310">IHAVLDLSSSYPTLLKYICGQLLKIPSPDNFALRVVETDELVTEENYRRRLKTSKSLKVVPAPTVEARELYGKLETSDEKSLKLTVFSIQKNLKEVEFVDEFLLLGGLTSLIKIISSSNGNVLAYALNSLLSIMQHEHGWETIQPEFVKTLVNIIVEQNLVNICRPATSILIKLVCADSTANSPVQCYGFNFVYSAILDAPNFLSILVHRLNAADYLLQKNSLTLINGLLGHVTDAHRFDLLDKLEELRVKKAVMSMMQSNSDGEILKHLLEFQRLFIRDLNRKKRSNPLNYPKQDEMLNFIWEAASIPDTLSPDWHMVGFDTETPIKEFQRVGLLGFLCMYSFVTRNRDFYAKSILEQASRQIERRCPFAKVCIEVIELLCDYWNINVGYTTSTVVQPLLLAFDNVHDITVKAFFRMWTEMKATFTDFAKVSALIRSQIFFTLKDEPQIYLYQFEQSMLEVPYHVVRERQLKELEQEDDFLSKLAVRNLRERLYKESYQFVKEQRISCLLNGAWFNSTPIKTKGKPTYRYYKLSPNRKYLHYAEFGDILPGKLTLEQLPEKVDLSLVTSIVTDSAANSLIRKPSTSVVGGIPGMGNVYNFSLMYGPDITLAEFYTPVETQFSEWTDGFNMLFDKNIANKDTAELIQSLTEIELKVHLLDISAEQIELPTYCEVPELPSNFNFYYLDQSNDCDTFVNYS</sequence>
<keyword evidence="2" id="KW-0581">Phagocytosis</keyword>
<evidence type="ECO:0000256" key="2">
    <source>
        <dbReference type="ARBA" id="ARBA00022907"/>
    </source>
</evidence>
<evidence type="ECO:0000313" key="6">
    <source>
        <dbReference type="EMBL" id="KAK9760133.1"/>
    </source>
</evidence>
<dbReference type="InterPro" id="IPR011993">
    <property type="entry name" value="PH-like_dom_sf"/>
</dbReference>
<reference evidence="6 7" key="1">
    <citation type="submission" date="2023-04" db="EMBL/GenBank/DDBJ databases">
        <title>Genome of Basidiobolus ranarum AG-B5.</title>
        <authorList>
            <person name="Stajich J.E."/>
            <person name="Carter-House D."/>
            <person name="Gryganskyi A."/>
        </authorList>
    </citation>
    <scope>NUCLEOTIDE SEQUENCE [LARGE SCALE GENOMIC DNA]</scope>
    <source>
        <strain evidence="6 7">AG-B5</strain>
    </source>
</reference>
<dbReference type="PROSITE" id="PS51335">
    <property type="entry name" value="ELMO"/>
    <property type="match status" value="1"/>
</dbReference>
<evidence type="ECO:0000256" key="1">
    <source>
        <dbReference type="ARBA" id="ARBA00022703"/>
    </source>
</evidence>